<feature type="domain" description="MGAT4 conserved region" evidence="5">
    <location>
        <begin position="86"/>
        <end position="319"/>
    </location>
</feature>
<keyword evidence="4" id="KW-0812">Transmembrane</keyword>
<gene>
    <name evidence="7" type="ORF">DPMN_012300</name>
</gene>
<name>A0A9D4S2N7_DREPO</name>
<comment type="caution">
    <text evidence="7">The sequence shown here is derived from an EMBL/GenBank/DDBJ whole genome shotgun (WGS) entry which is preliminary data.</text>
</comment>
<dbReference type="InterPro" id="IPR006759">
    <property type="entry name" value="Glyco_transf_54"/>
</dbReference>
<evidence type="ECO:0000256" key="2">
    <source>
        <dbReference type="ARBA" id="ARBA00022676"/>
    </source>
</evidence>
<evidence type="ECO:0000313" key="8">
    <source>
        <dbReference type="Proteomes" id="UP000828390"/>
    </source>
</evidence>
<dbReference type="Proteomes" id="UP000828390">
    <property type="component" value="Unassembled WGS sequence"/>
</dbReference>
<evidence type="ECO:0000256" key="4">
    <source>
        <dbReference type="SAM" id="Phobius"/>
    </source>
</evidence>
<evidence type="ECO:0000313" key="7">
    <source>
        <dbReference type="EMBL" id="KAH3888268.1"/>
    </source>
</evidence>
<proteinExistence type="predicted"/>
<dbReference type="OrthoDB" id="2016523at2759"/>
<keyword evidence="3" id="KW-0808">Transferase</keyword>
<dbReference type="PANTHER" id="PTHR12062:SF33">
    <property type="entry name" value="ALPHA-1,6-MANNOSYL-GLYCOPROTEIN 4-BETA-N-ACETYLGLUCOSAMINYLTRANSFERASE-LIKE"/>
    <property type="match status" value="1"/>
</dbReference>
<accession>A0A9D4S2N7</accession>
<feature type="domain" description="MGAT4 A/B/C C-terminal" evidence="6">
    <location>
        <begin position="333"/>
        <end position="466"/>
    </location>
</feature>
<evidence type="ECO:0000259" key="6">
    <source>
        <dbReference type="Pfam" id="PF23524"/>
    </source>
</evidence>
<dbReference type="Pfam" id="PF04666">
    <property type="entry name" value="MGAT4_cons"/>
    <property type="match status" value="1"/>
</dbReference>
<keyword evidence="8" id="KW-1185">Reference proteome</keyword>
<dbReference type="InterPro" id="IPR056576">
    <property type="entry name" value="MGAT4_A/B/C_C"/>
</dbReference>
<dbReference type="GO" id="GO:0008375">
    <property type="term" value="F:acetylglucosaminyltransferase activity"/>
    <property type="evidence" value="ECO:0007669"/>
    <property type="project" value="TreeGrafter"/>
</dbReference>
<dbReference type="Pfam" id="PF23524">
    <property type="entry name" value="MGAT4A_C"/>
    <property type="match status" value="1"/>
</dbReference>
<dbReference type="InterPro" id="IPR057279">
    <property type="entry name" value="MGAT4"/>
</dbReference>
<evidence type="ECO:0000256" key="3">
    <source>
        <dbReference type="ARBA" id="ARBA00022679"/>
    </source>
</evidence>
<keyword evidence="4" id="KW-0472">Membrane</keyword>
<protein>
    <recommendedName>
        <fullName evidence="9">Alpha-1,3-mannosyl-glycoprotein 4-beta-N-acetylglucosaminyltransferase C-like</fullName>
    </recommendedName>
</protein>
<dbReference type="PANTHER" id="PTHR12062">
    <property type="entry name" value="N-ACETYLGLUCOSAMINYLTRANSFERASE VI"/>
    <property type="match status" value="1"/>
</dbReference>
<keyword evidence="4" id="KW-1133">Transmembrane helix</keyword>
<dbReference type="EMBL" id="JAIWYP010000001">
    <property type="protein sequence ID" value="KAH3888268.1"/>
    <property type="molecule type" value="Genomic_DNA"/>
</dbReference>
<evidence type="ECO:0000259" key="5">
    <source>
        <dbReference type="Pfam" id="PF04666"/>
    </source>
</evidence>
<reference evidence="7" key="1">
    <citation type="journal article" date="2019" name="bioRxiv">
        <title>The Genome of the Zebra Mussel, Dreissena polymorpha: A Resource for Invasive Species Research.</title>
        <authorList>
            <person name="McCartney M.A."/>
            <person name="Auch B."/>
            <person name="Kono T."/>
            <person name="Mallez S."/>
            <person name="Zhang Y."/>
            <person name="Obille A."/>
            <person name="Becker A."/>
            <person name="Abrahante J.E."/>
            <person name="Garbe J."/>
            <person name="Badalamenti J.P."/>
            <person name="Herman A."/>
            <person name="Mangelson H."/>
            <person name="Liachko I."/>
            <person name="Sullivan S."/>
            <person name="Sone E.D."/>
            <person name="Koren S."/>
            <person name="Silverstein K.A.T."/>
            <person name="Beckman K.B."/>
            <person name="Gohl D.M."/>
        </authorList>
    </citation>
    <scope>NUCLEOTIDE SEQUENCE</scope>
    <source>
        <strain evidence="7">Duluth1</strain>
        <tissue evidence="7">Whole animal</tissue>
    </source>
</reference>
<dbReference type="AlphaFoldDB" id="A0A9D4S2N7"/>
<keyword evidence="2" id="KW-0328">Glycosyltransferase</keyword>
<evidence type="ECO:0008006" key="9">
    <source>
        <dbReference type="Google" id="ProtNLM"/>
    </source>
</evidence>
<reference evidence="7" key="2">
    <citation type="submission" date="2020-11" db="EMBL/GenBank/DDBJ databases">
        <authorList>
            <person name="McCartney M.A."/>
            <person name="Auch B."/>
            <person name="Kono T."/>
            <person name="Mallez S."/>
            <person name="Becker A."/>
            <person name="Gohl D.M."/>
            <person name="Silverstein K.A.T."/>
            <person name="Koren S."/>
            <person name="Bechman K.B."/>
            <person name="Herman A."/>
            <person name="Abrahante J.E."/>
            <person name="Garbe J."/>
        </authorList>
    </citation>
    <scope>NUCLEOTIDE SEQUENCE</scope>
    <source>
        <strain evidence="7">Duluth1</strain>
        <tissue evidence="7">Whole animal</tissue>
    </source>
</reference>
<comment type="pathway">
    <text evidence="1">Protein modification; protein glycosylation.</text>
</comment>
<sequence>MLERFKDFKVVVGLISGFTLGLQFVVIYNFAYSQNAYSIPSRRLSSKLQEAANVTDTSLIYRVASSHNHPCSEHLVHTSDRPLPEGSRKHDKRRLTIAIPTIRRPKDNYFETMLQFMINSTTPEQLKEIFFVIFLADFNQTHWKADLEKKLRERYSEQFHTGTLHVIQAPFEFYKGMGEFGNNSYLFWRTKQNYDYAYIMKYCENFSDYYMQMEDDVIPVTNYYGAILDFIHKQSDDNWVMLEFSTLGFIGKLYHSNHISKLANLLLMFSHTQPVDYTFLYFNMLMGGRKEIRKPTLFQHMGFQSSLEKKTQPLKDKFFDFPEKKFKGDNPGAKLYTNIEHGEDFPLELAYSRSPGFFWSTESGKIDSRLTILFNVSQALLRVLVLTGSRDHPRDIIYNGVVEGSVSFVGTGNNRECKGTIQLGVFKDGQASIEKEEIQQAFGGVQIKCLQIRLTREQVEWVIVREIAVFVDKKSD</sequence>
<feature type="transmembrane region" description="Helical" evidence="4">
    <location>
        <begin position="12"/>
        <end position="32"/>
    </location>
</feature>
<dbReference type="GO" id="GO:0006487">
    <property type="term" value="P:protein N-linked glycosylation"/>
    <property type="evidence" value="ECO:0007669"/>
    <property type="project" value="TreeGrafter"/>
</dbReference>
<evidence type="ECO:0000256" key="1">
    <source>
        <dbReference type="ARBA" id="ARBA00004922"/>
    </source>
</evidence>
<organism evidence="7 8">
    <name type="scientific">Dreissena polymorpha</name>
    <name type="common">Zebra mussel</name>
    <name type="synonym">Mytilus polymorpha</name>
    <dbReference type="NCBI Taxonomy" id="45954"/>
    <lineage>
        <taxon>Eukaryota</taxon>
        <taxon>Metazoa</taxon>
        <taxon>Spiralia</taxon>
        <taxon>Lophotrochozoa</taxon>
        <taxon>Mollusca</taxon>
        <taxon>Bivalvia</taxon>
        <taxon>Autobranchia</taxon>
        <taxon>Heteroconchia</taxon>
        <taxon>Euheterodonta</taxon>
        <taxon>Imparidentia</taxon>
        <taxon>Neoheterodontei</taxon>
        <taxon>Myida</taxon>
        <taxon>Dreissenoidea</taxon>
        <taxon>Dreissenidae</taxon>
        <taxon>Dreissena</taxon>
    </lineage>
</organism>